<dbReference type="Proteomes" id="UP000744980">
    <property type="component" value="Unassembled WGS sequence"/>
</dbReference>
<dbReference type="EMBL" id="WXFA01000026">
    <property type="protein sequence ID" value="MBM3094477.1"/>
    <property type="molecule type" value="Genomic_DNA"/>
</dbReference>
<proteinExistence type="predicted"/>
<dbReference type="GO" id="GO:0043565">
    <property type="term" value="F:sequence-specific DNA binding"/>
    <property type="evidence" value="ECO:0007669"/>
    <property type="project" value="InterPro"/>
</dbReference>
<dbReference type="PANTHER" id="PTHR46796">
    <property type="entry name" value="HTH-TYPE TRANSCRIPTIONAL ACTIVATOR RHAS-RELATED"/>
    <property type="match status" value="1"/>
</dbReference>
<dbReference type="InterPro" id="IPR018060">
    <property type="entry name" value="HTH_AraC"/>
</dbReference>
<comment type="caution">
    <text evidence="5">The sequence shown here is derived from an EMBL/GenBank/DDBJ whole genome shotgun (WGS) entry which is preliminary data.</text>
</comment>
<keyword evidence="1" id="KW-0805">Transcription regulation</keyword>
<keyword evidence="6" id="KW-1185">Reference proteome</keyword>
<dbReference type="PROSITE" id="PS01124">
    <property type="entry name" value="HTH_ARAC_FAMILY_2"/>
    <property type="match status" value="1"/>
</dbReference>
<dbReference type="InterPro" id="IPR009057">
    <property type="entry name" value="Homeodomain-like_sf"/>
</dbReference>
<dbReference type="PROSITE" id="PS00041">
    <property type="entry name" value="HTH_ARAC_FAMILY_1"/>
    <property type="match status" value="1"/>
</dbReference>
<feature type="domain" description="HTH araC/xylS-type" evidence="4">
    <location>
        <begin position="79"/>
        <end position="164"/>
    </location>
</feature>
<keyword evidence="2" id="KW-0238">DNA-binding</keyword>
<dbReference type="InterPro" id="IPR050204">
    <property type="entry name" value="AraC_XylS_family_regulators"/>
</dbReference>
<dbReference type="GO" id="GO:0003700">
    <property type="term" value="F:DNA-binding transcription factor activity"/>
    <property type="evidence" value="ECO:0007669"/>
    <property type="project" value="InterPro"/>
</dbReference>
<sequence length="179" mass="19293">MPHRSLAAEPEGAQCLNLYAALPDAGCGPTVYSLRELGLSEGEADPLALLRGVGERLQAGGRLPGHASDDLWLGDIGVSSMTVGKIAVRHGLSREGFSRRFTRLIGMSPHAYRLMHRLNAARRDLRSETSVADIAAKYGFADQSHLGRHFRRVFGATPRAYGENMRAVTNVPDVVTATG</sequence>
<dbReference type="SUPFAM" id="SSF46689">
    <property type="entry name" value="Homeodomain-like"/>
    <property type="match status" value="2"/>
</dbReference>
<reference evidence="5 6" key="1">
    <citation type="submission" date="2020-01" db="EMBL/GenBank/DDBJ databases">
        <title>Draft genome assembly of Ensifer adhaerens T173.</title>
        <authorList>
            <person name="Craig J.E."/>
            <person name="Stinchcombe J.R."/>
        </authorList>
    </citation>
    <scope>NUCLEOTIDE SEQUENCE [LARGE SCALE GENOMIC DNA]</scope>
    <source>
        <strain evidence="5 6">T173</strain>
    </source>
</reference>
<dbReference type="AlphaFoldDB" id="A0AAW4FT46"/>
<dbReference type="Pfam" id="PF12833">
    <property type="entry name" value="HTH_18"/>
    <property type="match status" value="1"/>
</dbReference>
<evidence type="ECO:0000256" key="3">
    <source>
        <dbReference type="ARBA" id="ARBA00023163"/>
    </source>
</evidence>
<evidence type="ECO:0000256" key="2">
    <source>
        <dbReference type="ARBA" id="ARBA00023125"/>
    </source>
</evidence>
<evidence type="ECO:0000256" key="1">
    <source>
        <dbReference type="ARBA" id="ARBA00023015"/>
    </source>
</evidence>
<name>A0AAW4FT46_9HYPH</name>
<gene>
    <name evidence="5" type="ORF">GFB56_27410</name>
</gene>
<protein>
    <submittedName>
        <fullName evidence="5">Helix-turn-helix domain-containing protein</fullName>
    </submittedName>
</protein>
<evidence type="ECO:0000313" key="6">
    <source>
        <dbReference type="Proteomes" id="UP000744980"/>
    </source>
</evidence>
<evidence type="ECO:0000313" key="5">
    <source>
        <dbReference type="EMBL" id="MBM3094477.1"/>
    </source>
</evidence>
<keyword evidence="3" id="KW-0804">Transcription</keyword>
<organism evidence="5 6">
    <name type="scientific">Ensifer canadensis</name>
    <dbReference type="NCBI Taxonomy" id="555315"/>
    <lineage>
        <taxon>Bacteria</taxon>
        <taxon>Pseudomonadati</taxon>
        <taxon>Pseudomonadota</taxon>
        <taxon>Alphaproteobacteria</taxon>
        <taxon>Hyphomicrobiales</taxon>
        <taxon>Rhizobiaceae</taxon>
        <taxon>Sinorhizobium/Ensifer group</taxon>
        <taxon>Ensifer</taxon>
    </lineage>
</organism>
<accession>A0AAW4FT46</accession>
<evidence type="ECO:0000259" key="4">
    <source>
        <dbReference type="PROSITE" id="PS01124"/>
    </source>
</evidence>
<dbReference type="InterPro" id="IPR018062">
    <property type="entry name" value="HTH_AraC-typ_CS"/>
</dbReference>
<dbReference type="SMART" id="SM00342">
    <property type="entry name" value="HTH_ARAC"/>
    <property type="match status" value="1"/>
</dbReference>
<dbReference type="Gene3D" id="1.10.10.60">
    <property type="entry name" value="Homeodomain-like"/>
    <property type="match status" value="2"/>
</dbReference>